<dbReference type="PROSITE" id="PS51257">
    <property type="entry name" value="PROKAR_LIPOPROTEIN"/>
    <property type="match status" value="1"/>
</dbReference>
<gene>
    <name evidence="10" type="ORF">ERL59_07710</name>
</gene>
<evidence type="ECO:0000256" key="2">
    <source>
        <dbReference type="ARBA" id="ARBA00022475"/>
    </source>
</evidence>
<comment type="similarity">
    <text evidence="6">Belongs to the ABC-4 integral membrane protein family.</text>
</comment>
<dbReference type="Pfam" id="PF02687">
    <property type="entry name" value="FtsX"/>
    <property type="match status" value="1"/>
</dbReference>
<organism evidence="10 11">
    <name type="scientific">Chengkuizengella marina</name>
    <dbReference type="NCBI Taxonomy" id="2507566"/>
    <lineage>
        <taxon>Bacteria</taxon>
        <taxon>Bacillati</taxon>
        <taxon>Bacillota</taxon>
        <taxon>Bacilli</taxon>
        <taxon>Bacillales</taxon>
        <taxon>Paenibacillaceae</taxon>
        <taxon>Chengkuizengella</taxon>
    </lineage>
</organism>
<keyword evidence="2" id="KW-1003">Cell membrane</keyword>
<evidence type="ECO:0000259" key="9">
    <source>
        <dbReference type="Pfam" id="PF12704"/>
    </source>
</evidence>
<dbReference type="GO" id="GO:0005886">
    <property type="term" value="C:plasma membrane"/>
    <property type="evidence" value="ECO:0007669"/>
    <property type="project" value="UniProtKB-SubCell"/>
</dbReference>
<reference evidence="10 11" key="1">
    <citation type="submission" date="2019-01" db="EMBL/GenBank/DDBJ databases">
        <title>Chengkuizengella sp. nov., isolated from deep-sea sediment of East Pacific Ocean.</title>
        <authorList>
            <person name="Yang J."/>
            <person name="Lai Q."/>
            <person name="Shao Z."/>
        </authorList>
    </citation>
    <scope>NUCLEOTIDE SEQUENCE [LARGE SCALE GENOMIC DNA]</scope>
    <source>
        <strain evidence="10 11">YPA3-1-1</strain>
    </source>
</reference>
<evidence type="ECO:0000256" key="7">
    <source>
        <dbReference type="SAM" id="Phobius"/>
    </source>
</evidence>
<dbReference type="InterPro" id="IPR050250">
    <property type="entry name" value="Macrolide_Exporter_MacB"/>
</dbReference>
<keyword evidence="11" id="KW-1185">Reference proteome</keyword>
<keyword evidence="5 7" id="KW-0472">Membrane</keyword>
<dbReference type="PANTHER" id="PTHR30572:SF4">
    <property type="entry name" value="ABC TRANSPORTER PERMEASE YTRF"/>
    <property type="match status" value="1"/>
</dbReference>
<feature type="domain" description="MacB-like periplasmic core" evidence="9">
    <location>
        <begin position="22"/>
        <end position="200"/>
    </location>
</feature>
<keyword evidence="4 7" id="KW-1133">Transmembrane helix</keyword>
<dbReference type="EMBL" id="SIJB01000018">
    <property type="protein sequence ID" value="NBI28841.1"/>
    <property type="molecule type" value="Genomic_DNA"/>
</dbReference>
<proteinExistence type="inferred from homology"/>
<dbReference type="InterPro" id="IPR003838">
    <property type="entry name" value="ABC3_permease_C"/>
</dbReference>
<feature type="domain" description="ABC3 transporter permease C-terminal" evidence="8">
    <location>
        <begin position="297"/>
        <end position="425"/>
    </location>
</feature>
<feature type="transmembrane region" description="Helical" evidence="7">
    <location>
        <begin position="288"/>
        <end position="312"/>
    </location>
</feature>
<protein>
    <submittedName>
        <fullName evidence="10">FtsX-like permease family protein</fullName>
    </submittedName>
</protein>
<dbReference type="GO" id="GO:0022857">
    <property type="term" value="F:transmembrane transporter activity"/>
    <property type="evidence" value="ECO:0007669"/>
    <property type="project" value="TreeGrafter"/>
</dbReference>
<dbReference type="Pfam" id="PF12704">
    <property type="entry name" value="MacB_PCD"/>
    <property type="match status" value="1"/>
</dbReference>
<feature type="transmembrane region" description="Helical" evidence="7">
    <location>
        <begin position="392"/>
        <end position="414"/>
    </location>
</feature>
<comment type="subcellular location">
    <subcellularLocation>
        <location evidence="1">Cell membrane</location>
        <topology evidence="1">Multi-pass membrane protein</topology>
    </subcellularLocation>
</comment>
<evidence type="ECO:0000256" key="5">
    <source>
        <dbReference type="ARBA" id="ARBA00023136"/>
    </source>
</evidence>
<keyword evidence="3 7" id="KW-0812">Transmembrane</keyword>
<accession>A0A6N9PZ89</accession>
<name>A0A6N9PZ89_9BACL</name>
<evidence type="ECO:0000256" key="1">
    <source>
        <dbReference type="ARBA" id="ARBA00004651"/>
    </source>
</evidence>
<dbReference type="InterPro" id="IPR025857">
    <property type="entry name" value="MacB_PCD"/>
</dbReference>
<dbReference type="Proteomes" id="UP000448943">
    <property type="component" value="Unassembled WGS sequence"/>
</dbReference>
<dbReference type="RefSeq" id="WP_160645637.1">
    <property type="nucleotide sequence ID" value="NZ_SIJB01000018.1"/>
</dbReference>
<evidence type="ECO:0000256" key="3">
    <source>
        <dbReference type="ARBA" id="ARBA00022692"/>
    </source>
</evidence>
<feature type="transmembrane region" description="Helical" evidence="7">
    <location>
        <begin position="349"/>
        <end position="372"/>
    </location>
</feature>
<evidence type="ECO:0000259" key="8">
    <source>
        <dbReference type="Pfam" id="PF02687"/>
    </source>
</evidence>
<dbReference type="PANTHER" id="PTHR30572">
    <property type="entry name" value="MEMBRANE COMPONENT OF TRANSPORTER-RELATED"/>
    <property type="match status" value="1"/>
</dbReference>
<dbReference type="OrthoDB" id="9770099at2"/>
<evidence type="ECO:0000313" key="11">
    <source>
        <dbReference type="Proteomes" id="UP000448943"/>
    </source>
</evidence>
<evidence type="ECO:0000313" key="10">
    <source>
        <dbReference type="EMBL" id="NBI28841.1"/>
    </source>
</evidence>
<comment type="caution">
    <text evidence="10">The sequence shown here is derived from an EMBL/GenBank/DDBJ whole genome shotgun (WGS) entry which is preliminary data.</text>
</comment>
<evidence type="ECO:0000256" key="6">
    <source>
        <dbReference type="ARBA" id="ARBA00038076"/>
    </source>
</evidence>
<evidence type="ECO:0000256" key="4">
    <source>
        <dbReference type="ARBA" id="ARBA00022989"/>
    </source>
</evidence>
<dbReference type="AlphaFoldDB" id="A0A6N9PZ89"/>
<sequence>MKFKDKIRFVRQNMKKNRMRVFMTILATAIGCAFLILLASVGFGLEKSIISDLTEGRLANEINVYHDKDFNQLNDEDVEILKQIEHVKTVTKRNTLHHEMMFKLEEYESYWPQVYATNFPSEIEAGLELSDGRMPQANDEIIVGYHFNEILTEGNGNEIVYYEEDLIGKTIDLQVIYYDKEEMKQSESFPVKIVGITKQPAPKVKEQFALISEPLLKEIEDFTVEAFLNPEQSNDEDVELNLDKEKTYDDVRIYTNHLENVSGVIEKLNELGYGNYSVTNQLGQINTLFLVIKIGLIFVGTIALLIASIGIFNTMTMSVTERTQDIGIMKAIGAHPSTIKQIFLIESSYIGLIGAFIGTLFAYVISIVINFVTPMIIEALSGNEGATTQDIMLTYIPISLVATSVSISLLVAIFSGWRPAKKATTVDVLKAMRRDI</sequence>